<proteinExistence type="predicted"/>
<keyword evidence="2" id="KW-0732">Signal</keyword>
<evidence type="ECO:0000313" key="3">
    <source>
        <dbReference type="EMBL" id="MBM3316667.1"/>
    </source>
</evidence>
<feature type="chain" id="PRO_5036728489" evidence="2">
    <location>
        <begin position="32"/>
        <end position="290"/>
    </location>
</feature>
<feature type="region of interest" description="Disordered" evidence="1">
    <location>
        <begin position="99"/>
        <end position="176"/>
    </location>
</feature>
<organism evidence="3 4">
    <name type="scientific">Eiseniibacteriota bacterium</name>
    <dbReference type="NCBI Taxonomy" id="2212470"/>
    <lineage>
        <taxon>Bacteria</taxon>
        <taxon>Candidatus Eiseniibacteriota</taxon>
    </lineage>
</organism>
<feature type="signal peptide" evidence="2">
    <location>
        <begin position="1"/>
        <end position="31"/>
    </location>
</feature>
<evidence type="ECO:0000256" key="2">
    <source>
        <dbReference type="SAM" id="SignalP"/>
    </source>
</evidence>
<accession>A0A938BQ19</accession>
<dbReference type="AlphaFoldDB" id="A0A938BQ19"/>
<dbReference type="Proteomes" id="UP000748308">
    <property type="component" value="Unassembled WGS sequence"/>
</dbReference>
<name>A0A938BQ19_UNCEI</name>
<comment type="caution">
    <text evidence="3">The sequence shown here is derived from an EMBL/GenBank/DDBJ whole genome shotgun (WGS) entry which is preliminary data.</text>
</comment>
<reference evidence="3" key="1">
    <citation type="submission" date="2019-03" db="EMBL/GenBank/DDBJ databases">
        <title>Lake Tanganyika Metagenome-Assembled Genomes (MAGs).</title>
        <authorList>
            <person name="Tran P."/>
        </authorList>
    </citation>
    <scope>NUCLEOTIDE SEQUENCE</scope>
    <source>
        <strain evidence="3">M_DeepCast_400m_m2_100</strain>
    </source>
</reference>
<gene>
    <name evidence="3" type="ORF">FJY75_02335</name>
</gene>
<dbReference type="EMBL" id="VGIY01000031">
    <property type="protein sequence ID" value="MBM3316667.1"/>
    <property type="molecule type" value="Genomic_DNA"/>
</dbReference>
<protein>
    <submittedName>
        <fullName evidence="3">Uncharacterized protein</fullName>
    </submittedName>
</protein>
<evidence type="ECO:0000256" key="1">
    <source>
        <dbReference type="SAM" id="MobiDB-lite"/>
    </source>
</evidence>
<sequence>MTRARIPSSPRRLRCALGSAALLAGSLAVPAAPGRAAAPDDPLWLRAVEIAGRNEHWVPGTIVTRIEELDGEGRAKHVRESSMRLFLGEAGEVENEILRAAEDGKDTTEKERRSAAEERKRAERERAAQRERLEKKARERGVDAETLEREEARGGRSGGKRGSSRFGGPTPFDPVVQDSVSARRVSAEDPPDGGPHVAFEFTQRIGATGALRGIAWIEETTGLPIELRFAPDPLPGRVKEMSLRVRFAAVADTAWVPVDMEVHALGKMLLFKKRYRSSLSFADHWWKEGE</sequence>
<feature type="compositionally biased region" description="Basic and acidic residues" evidence="1">
    <location>
        <begin position="99"/>
        <end position="154"/>
    </location>
</feature>
<evidence type="ECO:0000313" key="4">
    <source>
        <dbReference type="Proteomes" id="UP000748308"/>
    </source>
</evidence>